<comment type="caution">
    <text evidence="2">The sequence shown here is derived from an EMBL/GenBank/DDBJ whole genome shotgun (WGS) entry which is preliminary data.</text>
</comment>
<dbReference type="Pfam" id="PF03625">
    <property type="entry name" value="DUF302"/>
    <property type="match status" value="1"/>
</dbReference>
<dbReference type="Gene3D" id="3.30.310.70">
    <property type="entry name" value="TT1751-like domain"/>
    <property type="match status" value="1"/>
</dbReference>
<organism evidence="2 3">
    <name type="scientific">Planotetraspora silvatica</name>
    <dbReference type="NCBI Taxonomy" id="234614"/>
    <lineage>
        <taxon>Bacteria</taxon>
        <taxon>Bacillati</taxon>
        <taxon>Actinomycetota</taxon>
        <taxon>Actinomycetes</taxon>
        <taxon>Streptosporangiales</taxon>
        <taxon>Streptosporangiaceae</taxon>
        <taxon>Planotetraspora</taxon>
    </lineage>
</organism>
<dbReference type="SUPFAM" id="SSF103247">
    <property type="entry name" value="TT1751-like"/>
    <property type="match status" value="1"/>
</dbReference>
<evidence type="ECO:0000313" key="2">
    <source>
        <dbReference type="EMBL" id="GII51566.1"/>
    </source>
</evidence>
<keyword evidence="3" id="KW-1185">Reference proteome</keyword>
<evidence type="ECO:0000259" key="1">
    <source>
        <dbReference type="Pfam" id="PF03625"/>
    </source>
</evidence>
<gene>
    <name evidence="2" type="ORF">Psi02_79900</name>
</gene>
<proteinExistence type="predicted"/>
<feature type="domain" description="DUF302" evidence="1">
    <location>
        <begin position="78"/>
        <end position="129"/>
    </location>
</feature>
<dbReference type="InterPro" id="IPR005180">
    <property type="entry name" value="DUF302"/>
</dbReference>
<dbReference type="EMBL" id="BOOQ01000078">
    <property type="protein sequence ID" value="GII51566.1"/>
    <property type="molecule type" value="Genomic_DNA"/>
</dbReference>
<protein>
    <recommendedName>
        <fullName evidence="1">DUF302 domain-containing protein</fullName>
    </recommendedName>
</protein>
<sequence length="161" mass="17863">MVEVTTRTISIQHITIVSNKSFEDTRSAFEKALGRLDENVFVLLQYGEVERAMEVLESLPPLVIAGVRDHGILLKVWGQDRKALKYDCGNALTATKMTRHQLSAGLYAPLRVLLRESGEGEVAFEYDRPSDVFGQLGDSNVDAVAKDLDVLLEDTLREVAS</sequence>
<dbReference type="InterPro" id="IPR035923">
    <property type="entry name" value="TT1751-like_sf"/>
</dbReference>
<evidence type="ECO:0000313" key="3">
    <source>
        <dbReference type="Proteomes" id="UP000644610"/>
    </source>
</evidence>
<dbReference type="CDD" id="cd14797">
    <property type="entry name" value="DUF302"/>
    <property type="match status" value="1"/>
</dbReference>
<dbReference type="Proteomes" id="UP000644610">
    <property type="component" value="Unassembled WGS sequence"/>
</dbReference>
<name>A0A8J3UVK2_9ACTN</name>
<dbReference type="AlphaFoldDB" id="A0A8J3UVK2"/>
<accession>A0A8J3UVK2</accession>
<reference evidence="2" key="1">
    <citation type="submission" date="2021-01" db="EMBL/GenBank/DDBJ databases">
        <title>Whole genome shotgun sequence of Planotetraspora silvatica NBRC 100141.</title>
        <authorList>
            <person name="Komaki H."/>
            <person name="Tamura T."/>
        </authorList>
    </citation>
    <scope>NUCLEOTIDE SEQUENCE</scope>
    <source>
        <strain evidence="2">NBRC 100141</strain>
    </source>
</reference>